<dbReference type="NCBIfam" id="TIGR01071">
    <property type="entry name" value="rplO_bact"/>
    <property type="match status" value="1"/>
</dbReference>
<keyword evidence="4" id="KW-0699">rRNA-binding</keyword>
<reference evidence="6 8" key="1">
    <citation type="submission" date="2017-12" db="EMBL/GenBank/DDBJ databases">
        <title>Phylogenetic diversity of female urinary microbiome.</title>
        <authorList>
            <person name="Thomas-White K."/>
            <person name="Wolfe A.J."/>
        </authorList>
    </citation>
    <scope>NUCLEOTIDE SEQUENCE [LARGE SCALE GENOMIC DNA]</scope>
    <source>
        <strain evidence="6 8">UMB0112</strain>
    </source>
</reference>
<evidence type="ECO:0000313" key="7">
    <source>
        <dbReference type="EMBL" id="QKF83651.1"/>
    </source>
</evidence>
<evidence type="ECO:0000313" key="9">
    <source>
        <dbReference type="Proteomes" id="UP000509722"/>
    </source>
</evidence>
<keyword evidence="2 4" id="KW-0689">Ribosomal protein</keyword>
<dbReference type="GO" id="GO:0022625">
    <property type="term" value="C:cytosolic large ribosomal subunit"/>
    <property type="evidence" value="ECO:0007669"/>
    <property type="project" value="TreeGrafter"/>
</dbReference>
<comment type="similarity">
    <text evidence="1 4">Belongs to the universal ribosomal protein uL15 family.</text>
</comment>
<dbReference type="RefSeq" id="WP_018713504.1">
    <property type="nucleotide sequence ID" value="NZ_CAMPWA010000027.1"/>
</dbReference>
<dbReference type="EMBL" id="CP053832">
    <property type="protein sequence ID" value="QKF83651.1"/>
    <property type="molecule type" value="Genomic_DNA"/>
</dbReference>
<dbReference type="SUPFAM" id="SSF52080">
    <property type="entry name" value="Ribosomal proteins L15p and L18e"/>
    <property type="match status" value="1"/>
</dbReference>
<dbReference type="Proteomes" id="UP000234639">
    <property type="component" value="Unassembled WGS sequence"/>
</dbReference>
<dbReference type="PANTHER" id="PTHR12934:SF11">
    <property type="entry name" value="LARGE RIBOSOMAL SUBUNIT PROTEIN UL15M"/>
    <property type="match status" value="1"/>
</dbReference>
<dbReference type="OrthoDB" id="9810293at2"/>
<dbReference type="InterPro" id="IPR036227">
    <property type="entry name" value="Ribosomal_uL15/eL18_sf"/>
</dbReference>
<accession>A0A2I1NA15</accession>
<sequence length="133" mass="14659">MGLENLQKAVGSTSSKKRIGRGRGTGWGKTAGKGMKGQRARTGFNEKRGFEGGQQPLQRRLPKVGFTSRVEKPYVINVEKISAIKNLDEITFESIRSVHKFSNKISKIKLIGASAKDLISKIKDENIRTSGQN</sequence>
<evidence type="ECO:0000256" key="2">
    <source>
        <dbReference type="ARBA" id="ARBA00022980"/>
    </source>
</evidence>
<evidence type="ECO:0000256" key="1">
    <source>
        <dbReference type="ARBA" id="ARBA00007320"/>
    </source>
</evidence>
<evidence type="ECO:0000256" key="3">
    <source>
        <dbReference type="ARBA" id="ARBA00023274"/>
    </source>
</evidence>
<evidence type="ECO:0000313" key="6">
    <source>
        <dbReference type="EMBL" id="PKZ29208.1"/>
    </source>
</evidence>
<dbReference type="PANTHER" id="PTHR12934">
    <property type="entry name" value="50S RIBOSOMAL PROTEIN L15"/>
    <property type="match status" value="1"/>
</dbReference>
<dbReference type="InterPro" id="IPR005749">
    <property type="entry name" value="Ribosomal_uL15_bac-type"/>
</dbReference>
<evidence type="ECO:0000256" key="5">
    <source>
        <dbReference type="SAM" id="MobiDB-lite"/>
    </source>
</evidence>
<dbReference type="Proteomes" id="UP000509722">
    <property type="component" value="Chromosome"/>
</dbReference>
<dbReference type="GO" id="GO:0019843">
    <property type="term" value="F:rRNA binding"/>
    <property type="evidence" value="ECO:0007669"/>
    <property type="project" value="UniProtKB-UniRule"/>
</dbReference>
<dbReference type="HAMAP" id="MF_01341">
    <property type="entry name" value="Ribosomal_uL15"/>
    <property type="match status" value="1"/>
</dbReference>
<reference evidence="7 9" key="2">
    <citation type="submission" date="2020-05" db="EMBL/GenBank/DDBJ databases">
        <title>Complete genome sequencing of Campylobacter and Arcobacter type strains.</title>
        <authorList>
            <person name="Miller W.G."/>
            <person name="Yee E."/>
        </authorList>
    </citation>
    <scope>NUCLEOTIDE SEQUENCE [LARGE SCALE GENOMIC DNA]</scope>
    <source>
        <strain evidence="7 9">LMG 6451</strain>
    </source>
</reference>
<dbReference type="EMBL" id="PKHU01000004">
    <property type="protein sequence ID" value="PKZ29208.1"/>
    <property type="molecule type" value="Genomic_DNA"/>
</dbReference>
<keyword evidence="4" id="KW-0694">RNA-binding</keyword>
<feature type="region of interest" description="Disordered" evidence="5">
    <location>
        <begin position="1"/>
        <end position="59"/>
    </location>
</feature>
<feature type="compositionally biased region" description="Gly residues" evidence="5">
    <location>
        <begin position="22"/>
        <end position="35"/>
    </location>
</feature>
<dbReference type="InterPro" id="IPR030878">
    <property type="entry name" value="Ribosomal_uL15"/>
</dbReference>
<keyword evidence="3 4" id="KW-0687">Ribonucleoprotein</keyword>
<gene>
    <name evidence="4 7" type="primary">rplO</name>
    <name evidence="7" type="ORF">CURT_0119</name>
    <name evidence="6" type="ORF">CYJ41_05045</name>
</gene>
<dbReference type="AlphaFoldDB" id="A0A2I1NA15"/>
<comment type="subunit">
    <text evidence="4">Part of the 50S ribosomal subunit.</text>
</comment>
<evidence type="ECO:0000313" key="8">
    <source>
        <dbReference type="Proteomes" id="UP000234639"/>
    </source>
</evidence>
<comment type="function">
    <text evidence="4">Binds to the 23S rRNA.</text>
</comment>
<dbReference type="GO" id="GO:0006412">
    <property type="term" value="P:translation"/>
    <property type="evidence" value="ECO:0007669"/>
    <property type="project" value="UniProtKB-UniRule"/>
</dbReference>
<organism evidence="6 8">
    <name type="scientific">Campylobacter ureolyticus</name>
    <dbReference type="NCBI Taxonomy" id="827"/>
    <lineage>
        <taxon>Bacteria</taxon>
        <taxon>Pseudomonadati</taxon>
        <taxon>Campylobacterota</taxon>
        <taxon>Epsilonproteobacteria</taxon>
        <taxon>Campylobacterales</taxon>
        <taxon>Campylobacteraceae</taxon>
        <taxon>Campylobacter</taxon>
    </lineage>
</organism>
<name>A0A2I1NA15_9BACT</name>
<protein>
    <recommendedName>
        <fullName evidence="4">Large ribosomal subunit protein uL15</fullName>
    </recommendedName>
</protein>
<evidence type="ECO:0000256" key="4">
    <source>
        <dbReference type="HAMAP-Rule" id="MF_01341"/>
    </source>
</evidence>
<dbReference type="GO" id="GO:0003735">
    <property type="term" value="F:structural constituent of ribosome"/>
    <property type="evidence" value="ECO:0007669"/>
    <property type="project" value="InterPro"/>
</dbReference>
<proteinExistence type="inferred from homology"/>
<dbReference type="GeneID" id="77175029"/>